<reference evidence="2 3" key="1">
    <citation type="submission" date="2019-05" db="EMBL/GenBank/DDBJ databases">
        <title>Another draft genome of Portunus trituberculatus and its Hox gene families provides insights of decapod evolution.</title>
        <authorList>
            <person name="Jeong J.-H."/>
            <person name="Song I."/>
            <person name="Kim S."/>
            <person name="Choi T."/>
            <person name="Kim D."/>
            <person name="Ryu S."/>
            <person name="Kim W."/>
        </authorList>
    </citation>
    <scope>NUCLEOTIDE SEQUENCE [LARGE SCALE GENOMIC DNA]</scope>
    <source>
        <tissue evidence="2">Muscle</tissue>
    </source>
</reference>
<evidence type="ECO:0000313" key="2">
    <source>
        <dbReference type="EMBL" id="MPC54707.1"/>
    </source>
</evidence>
<keyword evidence="1" id="KW-0472">Membrane</keyword>
<comment type="caution">
    <text evidence="2">The sequence shown here is derived from an EMBL/GenBank/DDBJ whole genome shotgun (WGS) entry which is preliminary data.</text>
</comment>
<proteinExistence type="predicted"/>
<evidence type="ECO:0008006" key="4">
    <source>
        <dbReference type="Google" id="ProtNLM"/>
    </source>
</evidence>
<keyword evidence="1" id="KW-1133">Transmembrane helix</keyword>
<gene>
    <name evidence="2" type="ORF">E2C01_048632</name>
</gene>
<dbReference type="EMBL" id="VSRR010012573">
    <property type="protein sequence ID" value="MPC54707.1"/>
    <property type="molecule type" value="Genomic_DNA"/>
</dbReference>
<name>A0A5B7GBH3_PORTR</name>
<dbReference type="AlphaFoldDB" id="A0A5B7GBH3"/>
<sequence length="69" mass="7797">MVVVVVNGVEWCGVEAVVGGIVVVAVVVGVSWWWKSWSFVSDEVLLRQKVKLGKYRAWLDLENVLLRLQ</sequence>
<organism evidence="2 3">
    <name type="scientific">Portunus trituberculatus</name>
    <name type="common">Swimming crab</name>
    <name type="synonym">Neptunus trituberculatus</name>
    <dbReference type="NCBI Taxonomy" id="210409"/>
    <lineage>
        <taxon>Eukaryota</taxon>
        <taxon>Metazoa</taxon>
        <taxon>Ecdysozoa</taxon>
        <taxon>Arthropoda</taxon>
        <taxon>Crustacea</taxon>
        <taxon>Multicrustacea</taxon>
        <taxon>Malacostraca</taxon>
        <taxon>Eumalacostraca</taxon>
        <taxon>Eucarida</taxon>
        <taxon>Decapoda</taxon>
        <taxon>Pleocyemata</taxon>
        <taxon>Brachyura</taxon>
        <taxon>Eubrachyura</taxon>
        <taxon>Portunoidea</taxon>
        <taxon>Portunidae</taxon>
        <taxon>Portuninae</taxon>
        <taxon>Portunus</taxon>
    </lineage>
</organism>
<keyword evidence="1" id="KW-0812">Transmembrane</keyword>
<evidence type="ECO:0000313" key="3">
    <source>
        <dbReference type="Proteomes" id="UP000324222"/>
    </source>
</evidence>
<keyword evidence="3" id="KW-1185">Reference proteome</keyword>
<protein>
    <recommendedName>
        <fullName evidence="4">Transmembrane protein</fullName>
    </recommendedName>
</protein>
<accession>A0A5B7GBH3</accession>
<feature type="transmembrane region" description="Helical" evidence="1">
    <location>
        <begin position="12"/>
        <end position="34"/>
    </location>
</feature>
<dbReference type="Proteomes" id="UP000324222">
    <property type="component" value="Unassembled WGS sequence"/>
</dbReference>
<evidence type="ECO:0000256" key="1">
    <source>
        <dbReference type="SAM" id="Phobius"/>
    </source>
</evidence>